<gene>
    <name evidence="2" type="ORF">E1A91_D08G250300v1</name>
</gene>
<protein>
    <submittedName>
        <fullName evidence="2">Uncharacterized protein</fullName>
    </submittedName>
</protein>
<evidence type="ECO:0000313" key="2">
    <source>
        <dbReference type="EMBL" id="TYI70829.1"/>
    </source>
</evidence>
<evidence type="ECO:0000313" key="3">
    <source>
        <dbReference type="Proteomes" id="UP000323597"/>
    </source>
</evidence>
<feature type="non-terminal residue" evidence="2">
    <location>
        <position position="1"/>
    </location>
</feature>
<organism evidence="2 3">
    <name type="scientific">Gossypium mustelinum</name>
    <name type="common">Cotton</name>
    <name type="synonym">Gossypium caicoense</name>
    <dbReference type="NCBI Taxonomy" id="34275"/>
    <lineage>
        <taxon>Eukaryota</taxon>
        <taxon>Viridiplantae</taxon>
        <taxon>Streptophyta</taxon>
        <taxon>Embryophyta</taxon>
        <taxon>Tracheophyta</taxon>
        <taxon>Spermatophyta</taxon>
        <taxon>Magnoliopsida</taxon>
        <taxon>eudicotyledons</taxon>
        <taxon>Gunneridae</taxon>
        <taxon>Pentapetalae</taxon>
        <taxon>rosids</taxon>
        <taxon>malvids</taxon>
        <taxon>Malvales</taxon>
        <taxon>Malvaceae</taxon>
        <taxon>Malvoideae</taxon>
        <taxon>Gossypium</taxon>
    </lineage>
</organism>
<dbReference type="AlphaFoldDB" id="A0A5D2U099"/>
<keyword evidence="3" id="KW-1185">Reference proteome</keyword>
<sequence>YEKKPQIHKEAHGLEMGQRNPTIACRTPLLPSLGRAPRNVGRPCCDNPKKNHHQSLRSRTEPTMKEEPVAIKAASTTSRIG</sequence>
<name>A0A5D2U099_GOSMU</name>
<feature type="region of interest" description="Disordered" evidence="1">
    <location>
        <begin position="29"/>
        <end position="81"/>
    </location>
</feature>
<feature type="compositionally biased region" description="Basic and acidic residues" evidence="1">
    <location>
        <begin position="58"/>
        <end position="69"/>
    </location>
</feature>
<evidence type="ECO:0000256" key="1">
    <source>
        <dbReference type="SAM" id="MobiDB-lite"/>
    </source>
</evidence>
<dbReference type="Proteomes" id="UP000323597">
    <property type="component" value="Chromosome D08"/>
</dbReference>
<accession>A0A5D2U099</accession>
<dbReference type="EMBL" id="CM017656">
    <property type="protein sequence ID" value="TYI70829.1"/>
    <property type="molecule type" value="Genomic_DNA"/>
</dbReference>
<reference evidence="2 3" key="1">
    <citation type="submission" date="2019-07" db="EMBL/GenBank/DDBJ databases">
        <title>WGS assembly of Gossypium mustelinum.</title>
        <authorList>
            <person name="Chen Z.J."/>
            <person name="Sreedasyam A."/>
            <person name="Ando A."/>
            <person name="Song Q."/>
            <person name="De L."/>
            <person name="Hulse-Kemp A."/>
            <person name="Ding M."/>
            <person name="Ye W."/>
            <person name="Kirkbride R."/>
            <person name="Jenkins J."/>
            <person name="Plott C."/>
            <person name="Lovell J."/>
            <person name="Lin Y.-M."/>
            <person name="Vaughn R."/>
            <person name="Liu B."/>
            <person name="Li W."/>
            <person name="Simpson S."/>
            <person name="Scheffler B."/>
            <person name="Saski C."/>
            <person name="Grover C."/>
            <person name="Hu G."/>
            <person name="Conover J."/>
            <person name="Carlson J."/>
            <person name="Shu S."/>
            <person name="Boston L."/>
            <person name="Williams M."/>
            <person name="Peterson D."/>
            <person name="Mcgee K."/>
            <person name="Jones D."/>
            <person name="Wendel J."/>
            <person name="Stelly D."/>
            <person name="Grimwood J."/>
            <person name="Schmutz J."/>
        </authorList>
    </citation>
    <scope>NUCLEOTIDE SEQUENCE [LARGE SCALE GENOMIC DNA]</scope>
    <source>
        <strain evidence="2">1408120.09</strain>
    </source>
</reference>
<proteinExistence type="predicted"/>